<feature type="region of interest" description="Disordered" evidence="1">
    <location>
        <begin position="166"/>
        <end position="254"/>
    </location>
</feature>
<evidence type="ECO:0000256" key="2">
    <source>
        <dbReference type="SAM" id="Phobius"/>
    </source>
</evidence>
<feature type="transmembrane region" description="Helical" evidence="2">
    <location>
        <begin position="63"/>
        <end position="82"/>
    </location>
</feature>
<keyword evidence="2" id="KW-1133">Transmembrane helix</keyword>
<evidence type="ECO:0000313" key="4">
    <source>
        <dbReference type="Proteomes" id="UP000636479"/>
    </source>
</evidence>
<evidence type="ECO:0000256" key="1">
    <source>
        <dbReference type="SAM" id="MobiDB-lite"/>
    </source>
</evidence>
<keyword evidence="2" id="KW-0812">Transmembrane</keyword>
<dbReference type="GeneID" id="59344384"/>
<proteinExistence type="predicted"/>
<comment type="caution">
    <text evidence="3">The sequence shown here is derived from an EMBL/GenBank/DDBJ whole genome shotgun (WGS) entry which is preliminary data.</text>
</comment>
<name>A0A8H6W8P1_9AGAR</name>
<sequence>MPSDDDQPQPEAGPSRVVNINYDPKWMDRTFSSRRKIETLLGPELGTNITRRDYELLMHTLPGLHYTDFLGIPIGVGVWLAAGNRRTKFAWKAGAFVAGAASMVAGEVLRLYTHTKIFKRIENKHGFSRAMDNVKLKVGFSPGLVSFTGKFSEDEAEQAFAADPVNLEPDAPIDSPPRAIPSLSPSPSPQQPAYSRWDEIRANRNKEGNKAWENIRKGRRADGSSIQNQSESPPETPSSSNSQPVLTPFRDEDRAAAQAAFDALVDRERNMRT</sequence>
<dbReference type="EMBL" id="JACAZF010000004">
    <property type="protein sequence ID" value="KAF7307141.1"/>
    <property type="molecule type" value="Genomic_DNA"/>
</dbReference>
<dbReference type="Proteomes" id="UP000636479">
    <property type="component" value="Unassembled WGS sequence"/>
</dbReference>
<reference evidence="3" key="1">
    <citation type="submission" date="2020-05" db="EMBL/GenBank/DDBJ databases">
        <title>Mycena genomes resolve the evolution of fungal bioluminescence.</title>
        <authorList>
            <person name="Tsai I.J."/>
        </authorList>
    </citation>
    <scope>NUCLEOTIDE SEQUENCE</scope>
    <source>
        <strain evidence="3">171206Taipei</strain>
    </source>
</reference>
<accession>A0A8H6W8P1</accession>
<keyword evidence="2" id="KW-0472">Membrane</keyword>
<protein>
    <submittedName>
        <fullName evidence="3">Uncharacterized protein</fullName>
    </submittedName>
</protein>
<gene>
    <name evidence="3" type="ORF">MIND_00507500</name>
</gene>
<feature type="compositionally biased region" description="Basic and acidic residues" evidence="1">
    <location>
        <begin position="196"/>
        <end position="222"/>
    </location>
</feature>
<evidence type="ECO:0000313" key="3">
    <source>
        <dbReference type="EMBL" id="KAF7307141.1"/>
    </source>
</evidence>
<organism evidence="3 4">
    <name type="scientific">Mycena indigotica</name>
    <dbReference type="NCBI Taxonomy" id="2126181"/>
    <lineage>
        <taxon>Eukaryota</taxon>
        <taxon>Fungi</taxon>
        <taxon>Dikarya</taxon>
        <taxon>Basidiomycota</taxon>
        <taxon>Agaricomycotina</taxon>
        <taxon>Agaricomycetes</taxon>
        <taxon>Agaricomycetidae</taxon>
        <taxon>Agaricales</taxon>
        <taxon>Marasmiineae</taxon>
        <taxon>Mycenaceae</taxon>
        <taxon>Mycena</taxon>
    </lineage>
</organism>
<keyword evidence="4" id="KW-1185">Reference proteome</keyword>
<dbReference type="RefSeq" id="XP_037222160.1">
    <property type="nucleotide sequence ID" value="XM_037361868.1"/>
</dbReference>
<dbReference type="OrthoDB" id="3201807at2759"/>
<dbReference type="AlphaFoldDB" id="A0A8H6W8P1"/>
<feature type="compositionally biased region" description="Pro residues" evidence="1">
    <location>
        <begin position="174"/>
        <end position="190"/>
    </location>
</feature>
<feature type="compositionally biased region" description="Low complexity" evidence="1">
    <location>
        <begin position="227"/>
        <end position="244"/>
    </location>
</feature>